<dbReference type="EC" id="3.4.16.4" evidence="3"/>
<dbReference type="EMBL" id="JANSUY010000001">
    <property type="protein sequence ID" value="MCR9014071.1"/>
    <property type="molecule type" value="Genomic_DNA"/>
</dbReference>
<dbReference type="PRINTS" id="PR00922">
    <property type="entry name" value="DADACBPTASE3"/>
</dbReference>
<proteinExistence type="inferred from homology"/>
<dbReference type="Gene3D" id="3.40.710.10">
    <property type="entry name" value="DD-peptidase/beta-lactamase superfamily"/>
    <property type="match status" value="2"/>
</dbReference>
<keyword evidence="2 3" id="KW-0378">Hydrolase</keyword>
<accession>A0A9X2P3P2</accession>
<keyword evidence="3" id="KW-0645">Protease</keyword>
<dbReference type="PANTHER" id="PTHR30023:SF0">
    <property type="entry name" value="PENICILLIN-SENSITIVE CARBOXYPEPTIDASE A"/>
    <property type="match status" value="1"/>
</dbReference>
<gene>
    <name evidence="3" type="ORF">NU887_03430</name>
</gene>
<comment type="caution">
    <text evidence="3">The sequence shown here is derived from an EMBL/GenBank/DDBJ whole genome shotgun (WGS) entry which is preliminary data.</text>
</comment>
<evidence type="ECO:0000313" key="3">
    <source>
        <dbReference type="EMBL" id="MCR9014071.1"/>
    </source>
</evidence>
<dbReference type="PANTHER" id="PTHR30023">
    <property type="entry name" value="D-ALANYL-D-ALANINE CARBOXYPEPTIDASE"/>
    <property type="match status" value="1"/>
</dbReference>
<dbReference type="GO" id="GO:0000270">
    <property type="term" value="P:peptidoglycan metabolic process"/>
    <property type="evidence" value="ECO:0007669"/>
    <property type="project" value="TreeGrafter"/>
</dbReference>
<evidence type="ECO:0000313" key="4">
    <source>
        <dbReference type="Proteomes" id="UP001142175"/>
    </source>
</evidence>
<keyword evidence="4" id="KW-1185">Reference proteome</keyword>
<comment type="similarity">
    <text evidence="1">Belongs to the peptidase S13 family.</text>
</comment>
<dbReference type="GO" id="GO:0009002">
    <property type="term" value="F:serine-type D-Ala-D-Ala carboxypeptidase activity"/>
    <property type="evidence" value="ECO:0007669"/>
    <property type="project" value="UniProtKB-EC"/>
</dbReference>
<dbReference type="GO" id="GO:0006508">
    <property type="term" value="P:proteolysis"/>
    <property type="evidence" value="ECO:0007669"/>
    <property type="project" value="InterPro"/>
</dbReference>
<reference evidence="3" key="1">
    <citation type="submission" date="2022-08" db="EMBL/GenBank/DDBJ databases">
        <authorList>
            <person name="Zhang D."/>
        </authorList>
    </citation>
    <scope>NUCLEOTIDE SEQUENCE</scope>
    <source>
        <strain evidence="3">XJ19-11</strain>
    </source>
</reference>
<dbReference type="InterPro" id="IPR012338">
    <property type="entry name" value="Beta-lactam/transpept-like"/>
</dbReference>
<evidence type="ECO:0000256" key="1">
    <source>
        <dbReference type="ARBA" id="ARBA00006096"/>
    </source>
</evidence>
<dbReference type="Proteomes" id="UP001142175">
    <property type="component" value="Unassembled WGS sequence"/>
</dbReference>
<evidence type="ECO:0000256" key="2">
    <source>
        <dbReference type="ARBA" id="ARBA00022801"/>
    </source>
</evidence>
<organism evidence="3 4">
    <name type="scientific">Aquiflexum gelatinilyticum</name>
    <dbReference type="NCBI Taxonomy" id="2961943"/>
    <lineage>
        <taxon>Bacteria</taxon>
        <taxon>Pseudomonadati</taxon>
        <taxon>Bacteroidota</taxon>
        <taxon>Cytophagia</taxon>
        <taxon>Cytophagales</taxon>
        <taxon>Cyclobacteriaceae</taxon>
        <taxon>Aquiflexum</taxon>
    </lineage>
</organism>
<dbReference type="InterPro" id="IPR000667">
    <property type="entry name" value="Peptidase_S13"/>
</dbReference>
<sequence>MEIKKTILPLFIALFFLSPLWGQEADFRAKYAGLDSLLNEKSFFGNHLTGFILFEPDSQRVIFEKNSHMNFIPASTTKLLTFYGSIMLLNDSLPAFRYVENGKKITIWGTGYPGWKYSKLPQPDIDEFLTKFDTINFSDKNWKDEAFGYGWQWDDYYYSYSVEKSPFPIYGNFVTFLNQKRVPKANIPSFGKVSINPDKTNKGVERQLHENAFYFNPDTYTETKSEIPFITSAETFAFLAGEGLKKSITVAGESLPMDHQVFYGAALEPLWIEMLQESDNFIAEQLLLMMSDKQFLDLNSERIIEYIQKTYLSDLADRPKWVDGSGLSRHNLITPRSMVSLLVKIEKEMSRNQVMQLLPQGGISGTLKNNYKARTPYIFAKTGTVANNHALVGYIKVDSGKVYAFAFMNNNYLNKAPEVRREMEKVMLYIKEKF</sequence>
<keyword evidence="3" id="KW-0121">Carboxypeptidase</keyword>
<dbReference type="AlphaFoldDB" id="A0A9X2P3P2"/>
<protein>
    <submittedName>
        <fullName evidence="3">D-alanyl-D-alanine carboxypeptidase</fullName>
        <ecNumber evidence="3">3.4.16.4</ecNumber>
    </submittedName>
</protein>
<dbReference type="SUPFAM" id="SSF56601">
    <property type="entry name" value="beta-lactamase/transpeptidase-like"/>
    <property type="match status" value="1"/>
</dbReference>
<dbReference type="Pfam" id="PF02113">
    <property type="entry name" value="Peptidase_S13"/>
    <property type="match status" value="1"/>
</dbReference>
<dbReference type="RefSeq" id="WP_258421946.1">
    <property type="nucleotide sequence ID" value="NZ_JANSUY010000001.1"/>
</dbReference>
<name>A0A9X2P3P2_9BACT</name>